<accession>A0A0K0CTD6</accession>
<name>A0A0K0CTD6_ANGCA</name>
<dbReference type="Proteomes" id="UP000035642">
    <property type="component" value="Unassembled WGS sequence"/>
</dbReference>
<evidence type="ECO:0000313" key="2">
    <source>
        <dbReference type="WBParaSite" id="ACAC_0000032901-mRNA-1"/>
    </source>
</evidence>
<reference evidence="1" key="1">
    <citation type="submission" date="2012-09" db="EMBL/GenBank/DDBJ databases">
        <authorList>
            <person name="Martin A.A."/>
        </authorList>
    </citation>
    <scope>NUCLEOTIDE SEQUENCE</scope>
</reference>
<keyword evidence="1" id="KW-1185">Reference proteome</keyword>
<evidence type="ECO:0000313" key="1">
    <source>
        <dbReference type="Proteomes" id="UP000035642"/>
    </source>
</evidence>
<dbReference type="WBParaSite" id="ACAC_0000032901-mRNA-1">
    <property type="protein sequence ID" value="ACAC_0000032901-mRNA-1"/>
    <property type="gene ID" value="ACAC_0000032901"/>
</dbReference>
<protein>
    <submittedName>
        <fullName evidence="2">Uncharacterized protein</fullName>
    </submittedName>
</protein>
<reference evidence="2" key="2">
    <citation type="submission" date="2017-02" db="UniProtKB">
        <authorList>
            <consortium name="WormBaseParasite"/>
        </authorList>
    </citation>
    <scope>IDENTIFICATION</scope>
</reference>
<organism evidence="1 2">
    <name type="scientific">Angiostrongylus cantonensis</name>
    <name type="common">Rat lungworm</name>
    <dbReference type="NCBI Taxonomy" id="6313"/>
    <lineage>
        <taxon>Eukaryota</taxon>
        <taxon>Metazoa</taxon>
        <taxon>Ecdysozoa</taxon>
        <taxon>Nematoda</taxon>
        <taxon>Chromadorea</taxon>
        <taxon>Rhabditida</taxon>
        <taxon>Rhabditina</taxon>
        <taxon>Rhabditomorpha</taxon>
        <taxon>Strongyloidea</taxon>
        <taxon>Metastrongylidae</taxon>
        <taxon>Angiostrongylus</taxon>
    </lineage>
</organism>
<sequence>MPWRHAVKVMMLTTFSCRFELLECHWQLYFRLLSLWVKLWGKHLRGQ</sequence>
<proteinExistence type="predicted"/>
<dbReference type="AlphaFoldDB" id="A0A0K0CTD6"/>